<accession>A0A1B6QLC8</accession>
<evidence type="ECO:0000256" key="2">
    <source>
        <dbReference type="SAM" id="SignalP"/>
    </source>
</evidence>
<name>A0A1B6QLC8_SORBI</name>
<evidence type="ECO:0000313" key="4">
    <source>
        <dbReference type="Proteomes" id="UP000000768"/>
    </source>
</evidence>
<evidence type="ECO:0000256" key="1">
    <source>
        <dbReference type="SAM" id="MobiDB-lite"/>
    </source>
</evidence>
<dbReference type="Proteomes" id="UP000000768">
    <property type="component" value="Chromosome 1"/>
</dbReference>
<gene>
    <name evidence="3" type="ORF">SORBI_3001G272200</name>
</gene>
<feature type="signal peptide" evidence="2">
    <location>
        <begin position="1"/>
        <end position="32"/>
    </location>
</feature>
<evidence type="ECO:0000313" key="3">
    <source>
        <dbReference type="EMBL" id="KXG38732.1"/>
    </source>
</evidence>
<feature type="region of interest" description="Disordered" evidence="1">
    <location>
        <begin position="86"/>
        <end position="109"/>
    </location>
</feature>
<proteinExistence type="predicted"/>
<reference evidence="4" key="2">
    <citation type="journal article" date="2018" name="Plant J.">
        <title>The Sorghum bicolor reference genome: improved assembly, gene annotations, a transcriptome atlas, and signatures of genome organization.</title>
        <authorList>
            <person name="McCormick R.F."/>
            <person name="Truong S.K."/>
            <person name="Sreedasyam A."/>
            <person name="Jenkins J."/>
            <person name="Shu S."/>
            <person name="Sims D."/>
            <person name="Kennedy M."/>
            <person name="Amirebrahimi M."/>
            <person name="Weers B.D."/>
            <person name="McKinley B."/>
            <person name="Mattison A."/>
            <person name="Morishige D.T."/>
            <person name="Grimwood J."/>
            <person name="Schmutz J."/>
            <person name="Mullet J.E."/>
        </authorList>
    </citation>
    <scope>NUCLEOTIDE SEQUENCE [LARGE SCALE GENOMIC DNA]</scope>
    <source>
        <strain evidence="4">cv. BTx623</strain>
    </source>
</reference>
<organism evidence="3 4">
    <name type="scientific">Sorghum bicolor</name>
    <name type="common">Sorghum</name>
    <name type="synonym">Sorghum vulgare</name>
    <dbReference type="NCBI Taxonomy" id="4558"/>
    <lineage>
        <taxon>Eukaryota</taxon>
        <taxon>Viridiplantae</taxon>
        <taxon>Streptophyta</taxon>
        <taxon>Embryophyta</taxon>
        <taxon>Tracheophyta</taxon>
        <taxon>Spermatophyta</taxon>
        <taxon>Magnoliopsida</taxon>
        <taxon>Liliopsida</taxon>
        <taxon>Poales</taxon>
        <taxon>Poaceae</taxon>
        <taxon>PACMAD clade</taxon>
        <taxon>Panicoideae</taxon>
        <taxon>Andropogonodae</taxon>
        <taxon>Andropogoneae</taxon>
        <taxon>Sorghinae</taxon>
        <taxon>Sorghum</taxon>
    </lineage>
</organism>
<dbReference type="Gramene" id="KXG38732">
    <property type="protein sequence ID" value="KXG38732"/>
    <property type="gene ID" value="SORBI_3001G272200"/>
</dbReference>
<dbReference type="AlphaFoldDB" id="A0A1B6QLC8"/>
<dbReference type="EMBL" id="CM000760">
    <property type="protein sequence ID" value="KXG38732.1"/>
    <property type="molecule type" value="Genomic_DNA"/>
</dbReference>
<protein>
    <recommendedName>
        <fullName evidence="5">Secreted protein</fullName>
    </recommendedName>
</protein>
<keyword evidence="4" id="KW-1185">Reference proteome</keyword>
<sequence length="183" mass="20691">MQRNQRSHLRPSRSVSLFLFFFLLLRNRLYVAHGPALPTPWPCPRALPPHSLPVVVKLRLSTRLRLVPSLPAWLLRVLPQRRRGCARPRGGRANLAGRASSPARGRRFFPNSGRAPRALTCFFDEASGEIASASTRSAPVSSPSHPSCSSSAACSRFRTNRREEMYNARKHDRTDMARTWWAH</sequence>
<keyword evidence="2" id="KW-0732">Signal</keyword>
<feature type="chain" id="PRO_5008589785" description="Secreted protein" evidence="2">
    <location>
        <begin position="33"/>
        <end position="183"/>
    </location>
</feature>
<evidence type="ECO:0008006" key="5">
    <source>
        <dbReference type="Google" id="ProtNLM"/>
    </source>
</evidence>
<feature type="compositionally biased region" description="Low complexity" evidence="1">
    <location>
        <begin position="91"/>
        <end position="103"/>
    </location>
</feature>
<reference evidence="3 4" key="1">
    <citation type="journal article" date="2009" name="Nature">
        <title>The Sorghum bicolor genome and the diversification of grasses.</title>
        <authorList>
            <person name="Paterson A.H."/>
            <person name="Bowers J.E."/>
            <person name="Bruggmann R."/>
            <person name="Dubchak I."/>
            <person name="Grimwood J."/>
            <person name="Gundlach H."/>
            <person name="Haberer G."/>
            <person name="Hellsten U."/>
            <person name="Mitros T."/>
            <person name="Poliakov A."/>
            <person name="Schmutz J."/>
            <person name="Spannagl M."/>
            <person name="Tang H."/>
            <person name="Wang X."/>
            <person name="Wicker T."/>
            <person name="Bharti A.K."/>
            <person name="Chapman J."/>
            <person name="Feltus F.A."/>
            <person name="Gowik U."/>
            <person name="Grigoriev I.V."/>
            <person name="Lyons E."/>
            <person name="Maher C.A."/>
            <person name="Martis M."/>
            <person name="Narechania A."/>
            <person name="Otillar R.P."/>
            <person name="Penning B.W."/>
            <person name="Salamov A.A."/>
            <person name="Wang Y."/>
            <person name="Zhang L."/>
            <person name="Carpita N.C."/>
            <person name="Freeling M."/>
            <person name="Gingle A.R."/>
            <person name="Hash C.T."/>
            <person name="Keller B."/>
            <person name="Klein P."/>
            <person name="Kresovich S."/>
            <person name="McCann M.C."/>
            <person name="Ming R."/>
            <person name="Peterson D.G."/>
            <person name="Mehboob-ur-Rahman"/>
            <person name="Ware D."/>
            <person name="Westhoff P."/>
            <person name="Mayer K.F."/>
            <person name="Messing J."/>
            <person name="Rokhsar D.S."/>
        </authorList>
    </citation>
    <scope>NUCLEOTIDE SEQUENCE [LARGE SCALE GENOMIC DNA]</scope>
    <source>
        <strain evidence="4">cv. BTx623</strain>
    </source>
</reference>
<dbReference type="InParanoid" id="A0A1B6QLC8"/>